<feature type="region of interest" description="Disordered" evidence="1">
    <location>
        <begin position="336"/>
        <end position="361"/>
    </location>
</feature>
<dbReference type="PROSITE" id="PS51746">
    <property type="entry name" value="PPM_2"/>
    <property type="match status" value="1"/>
</dbReference>
<organism evidence="3 4">
    <name type="scientific">Aphanothece sacrum FPU1</name>
    <dbReference type="NCBI Taxonomy" id="1920663"/>
    <lineage>
        <taxon>Bacteria</taxon>
        <taxon>Bacillati</taxon>
        <taxon>Cyanobacteriota</taxon>
        <taxon>Cyanophyceae</taxon>
        <taxon>Oscillatoriophycideae</taxon>
        <taxon>Chroococcales</taxon>
        <taxon>Aphanothecaceae</taxon>
        <taxon>Aphanothece</taxon>
    </lineage>
</organism>
<dbReference type="InterPro" id="IPR025874">
    <property type="entry name" value="DZR"/>
</dbReference>
<proteinExistence type="predicted"/>
<dbReference type="AlphaFoldDB" id="A0A401IE34"/>
<dbReference type="SMART" id="SM00332">
    <property type="entry name" value="PP2Cc"/>
    <property type="match status" value="1"/>
</dbReference>
<dbReference type="Gene3D" id="3.60.40.10">
    <property type="entry name" value="PPM-type phosphatase domain"/>
    <property type="match status" value="1"/>
</dbReference>
<dbReference type="NCBIfam" id="NF011149">
    <property type="entry name" value="PRK14559.1"/>
    <property type="match status" value="1"/>
</dbReference>
<dbReference type="SMART" id="SM00331">
    <property type="entry name" value="PP2C_SIG"/>
    <property type="match status" value="1"/>
</dbReference>
<feature type="domain" description="PPM-type phosphatase" evidence="2">
    <location>
        <begin position="401"/>
        <end position="659"/>
    </location>
</feature>
<protein>
    <submittedName>
        <fullName evidence="3">Protein phosphatase</fullName>
    </submittedName>
</protein>
<dbReference type="InterPro" id="IPR015655">
    <property type="entry name" value="PP2C"/>
</dbReference>
<dbReference type="PANTHER" id="PTHR13832:SF827">
    <property type="entry name" value="PROTEIN PHOSPHATASE 1L"/>
    <property type="match status" value="1"/>
</dbReference>
<evidence type="ECO:0000256" key="1">
    <source>
        <dbReference type="SAM" id="MobiDB-lite"/>
    </source>
</evidence>
<dbReference type="InterPro" id="IPR001932">
    <property type="entry name" value="PPM-type_phosphatase-like_dom"/>
</dbReference>
<dbReference type="Pfam" id="PF13672">
    <property type="entry name" value="PP2C_2"/>
    <property type="match status" value="1"/>
</dbReference>
<evidence type="ECO:0000313" key="3">
    <source>
        <dbReference type="EMBL" id="GBF79538.1"/>
    </source>
</evidence>
<reference evidence="4" key="1">
    <citation type="submission" date="2017-05" db="EMBL/GenBank/DDBJ databases">
        <title>Physiological properties and genetic analysis related to exopolysaccharide production of fresh-water unicellular cyanobacterium Aphanothece sacrum, Suizenji Nori, that has been cultured as a food source in Japan.</title>
        <authorList>
            <person name="Kanesaki Y."/>
            <person name="Yoshikawa S."/>
            <person name="Ohki K."/>
        </authorList>
    </citation>
    <scope>NUCLEOTIDE SEQUENCE [LARGE SCALE GENOMIC DNA]</scope>
    <source>
        <strain evidence="4">FPU1</strain>
    </source>
</reference>
<sequence length="670" mass="75194">MFASALLLLIRRIMLVCPQCQLENANHYKFCQQCGTSLTHQICHKCTKSVPLNTATCPECEALIGTIWQAILAQTIDDPQNNTSVEEIPSSQQLTLYGDYLDAGQKYQLWTQNKETALQTIALTDTQKLYRGQVVDCQPLQKSVLKVLLTQSPNLTSSPQNESSSSIWQQIGLPNLALPYLSFPDLYPIIPEVHDAWIEEETEVILLPDRTHWQVLSTLLIEESLPILQIIYWFKQMVTLWKSLATVNCRQSLLIDDNLRVDEDQMFGIGQLYPDIPHKPPALKNLGKLWQKWLTQTKYPPGTSLMTLVTKVAQGEIENLTDLRLELQDLATEQQGISEDNPTQEGASSDVPQNLPQDNLSILPDFSEDLLDMSSDEPLTIGERGHDLPTAVLPLELLSLDEAGCTDKGRQRHHNEDYFGINTEVHKQETNQGKNLEGRGLYIVCDGMGGHAAGEVASKMAVESLQEFFAKHWTEDFPTQETILQGILLANQSLYDVNQKNSSSGSGRMGTTLVLVSVKDTQVAIAHVGDSRVYRLSRKGGLEQLTVDHEVGQKAIQRGIDPEIAYGRPDAYQLTQALGPHDNNYVQPDIRFLELYEDTLLLLCSDGLSDNDLIEDHWQTYLSPLLSSSQNLEQGLHKLIEFANRYNGHDNITAVLVRVKVRPQSSFNDW</sequence>
<dbReference type="RefSeq" id="WP_227873386.1">
    <property type="nucleotide sequence ID" value="NZ_BDQK01000003.1"/>
</dbReference>
<dbReference type="InterPro" id="IPR036457">
    <property type="entry name" value="PPM-type-like_dom_sf"/>
</dbReference>
<evidence type="ECO:0000259" key="2">
    <source>
        <dbReference type="PROSITE" id="PS51746"/>
    </source>
</evidence>
<comment type="caution">
    <text evidence="3">The sequence shown here is derived from an EMBL/GenBank/DDBJ whole genome shotgun (WGS) entry which is preliminary data.</text>
</comment>
<dbReference type="PANTHER" id="PTHR13832">
    <property type="entry name" value="PROTEIN PHOSPHATASE 2C"/>
    <property type="match status" value="1"/>
</dbReference>
<dbReference type="SUPFAM" id="SSF81606">
    <property type="entry name" value="PP2C-like"/>
    <property type="match status" value="1"/>
</dbReference>
<dbReference type="GO" id="GO:0004722">
    <property type="term" value="F:protein serine/threonine phosphatase activity"/>
    <property type="evidence" value="ECO:0007669"/>
    <property type="project" value="InterPro"/>
</dbReference>
<accession>A0A401IE34</accession>
<dbReference type="Proteomes" id="UP000287247">
    <property type="component" value="Unassembled WGS sequence"/>
</dbReference>
<dbReference type="Pfam" id="PF12773">
    <property type="entry name" value="DZR"/>
    <property type="match status" value="1"/>
</dbReference>
<feature type="compositionally biased region" description="Polar residues" evidence="1">
    <location>
        <begin position="336"/>
        <end position="360"/>
    </location>
</feature>
<dbReference type="CDD" id="cd00143">
    <property type="entry name" value="PP2Cc"/>
    <property type="match status" value="1"/>
</dbReference>
<name>A0A401IE34_APHSA</name>
<gene>
    <name evidence="3" type="ORF">AsFPU1_0934</name>
</gene>
<dbReference type="EMBL" id="BDQK01000003">
    <property type="protein sequence ID" value="GBF79538.1"/>
    <property type="molecule type" value="Genomic_DNA"/>
</dbReference>
<evidence type="ECO:0000313" key="4">
    <source>
        <dbReference type="Proteomes" id="UP000287247"/>
    </source>
</evidence>
<keyword evidence="4" id="KW-1185">Reference proteome</keyword>